<feature type="compositionally biased region" description="Basic and acidic residues" evidence="2">
    <location>
        <begin position="1"/>
        <end position="17"/>
    </location>
</feature>
<accession>A0AAD5T399</accession>
<proteinExistence type="predicted"/>
<sequence length="480" mass="52774">MEGEFETSHQLEPRAESELAQDGSTHHIEINNGATIAVGGGGRADSDCGHAEDLTSLIVTALPSGSAMSTLSSNDLIQCSPIASSAAAAMPALLREALVVYYPLAKNIAANRNVDDKLPVQKRLIANIMNRTEIDKKELSRREALVKRLLAQKDSLSSSFSFASIQATLLGNQAECHKKLQEELLTARNSLEKIRKQVNDISDRLLTEIKVLESMDEQHTKLSKWRKELVELMDKTFEEDKDDIALRLRIMSSKSNYASALDQMDRHKAAEGELKVAKKLFSAALTLLNLLVEKDSEIPDWFRAKFIFDAKQLTTQADLFIQNAYSIDTTLPDQEAIPPPPPNPISSPSLSQTLVHTLRHCATAKLTRIATTNAYIQAAKSTTSDTMERAKDSVKEAQAALNEHRISVMETALEICRAAGGNGLDNIVFENDDLDETRGGWMIPVEGVGDIELRNRPTPGPMRIVNAVPTAPEVLPEYVP</sequence>
<reference evidence="3" key="1">
    <citation type="submission" date="2020-05" db="EMBL/GenBank/DDBJ databases">
        <title>Phylogenomic resolution of chytrid fungi.</title>
        <authorList>
            <person name="Stajich J.E."/>
            <person name="Amses K."/>
            <person name="Simmons R."/>
            <person name="Seto K."/>
            <person name="Myers J."/>
            <person name="Bonds A."/>
            <person name="Quandt C.A."/>
            <person name="Barry K."/>
            <person name="Liu P."/>
            <person name="Grigoriev I."/>
            <person name="Longcore J.E."/>
            <person name="James T.Y."/>
        </authorList>
    </citation>
    <scope>NUCLEOTIDE SEQUENCE</scope>
    <source>
        <strain evidence="3">JEL0513</strain>
    </source>
</reference>
<dbReference type="AlphaFoldDB" id="A0AAD5T399"/>
<feature type="coiled-coil region" evidence="1">
    <location>
        <begin position="177"/>
        <end position="235"/>
    </location>
</feature>
<protein>
    <submittedName>
        <fullName evidence="3">Uncharacterized protein</fullName>
    </submittedName>
</protein>
<organism evidence="3 4">
    <name type="scientific">Physocladia obscura</name>
    <dbReference type="NCBI Taxonomy" id="109957"/>
    <lineage>
        <taxon>Eukaryota</taxon>
        <taxon>Fungi</taxon>
        <taxon>Fungi incertae sedis</taxon>
        <taxon>Chytridiomycota</taxon>
        <taxon>Chytridiomycota incertae sedis</taxon>
        <taxon>Chytridiomycetes</taxon>
        <taxon>Chytridiales</taxon>
        <taxon>Chytriomycetaceae</taxon>
        <taxon>Physocladia</taxon>
    </lineage>
</organism>
<evidence type="ECO:0000256" key="2">
    <source>
        <dbReference type="SAM" id="MobiDB-lite"/>
    </source>
</evidence>
<evidence type="ECO:0000313" key="3">
    <source>
        <dbReference type="EMBL" id="KAJ3128036.1"/>
    </source>
</evidence>
<keyword evidence="1" id="KW-0175">Coiled coil</keyword>
<evidence type="ECO:0000256" key="1">
    <source>
        <dbReference type="SAM" id="Coils"/>
    </source>
</evidence>
<gene>
    <name evidence="3" type="ORF">HK100_009412</name>
</gene>
<dbReference type="EMBL" id="JADGJH010000482">
    <property type="protein sequence ID" value="KAJ3128036.1"/>
    <property type="molecule type" value="Genomic_DNA"/>
</dbReference>
<comment type="caution">
    <text evidence="3">The sequence shown here is derived from an EMBL/GenBank/DDBJ whole genome shotgun (WGS) entry which is preliminary data.</text>
</comment>
<feature type="region of interest" description="Disordered" evidence="2">
    <location>
        <begin position="1"/>
        <end position="21"/>
    </location>
</feature>
<evidence type="ECO:0000313" key="4">
    <source>
        <dbReference type="Proteomes" id="UP001211907"/>
    </source>
</evidence>
<keyword evidence="4" id="KW-1185">Reference proteome</keyword>
<dbReference type="Proteomes" id="UP001211907">
    <property type="component" value="Unassembled WGS sequence"/>
</dbReference>
<name>A0AAD5T399_9FUNG</name>